<comment type="caution">
    <text evidence="4">The sequence shown here is derived from an EMBL/GenBank/DDBJ whole genome shotgun (WGS) entry which is preliminary data.</text>
</comment>
<dbReference type="InterPro" id="IPR002639">
    <property type="entry name" value="UreF"/>
</dbReference>
<dbReference type="InterPro" id="IPR038277">
    <property type="entry name" value="UreF_sf"/>
</dbReference>
<comment type="similarity">
    <text evidence="3">Belongs to the UreF family.</text>
</comment>
<dbReference type="AlphaFoldDB" id="A0AAE3NZC5"/>
<proteinExistence type="inferred from homology"/>
<evidence type="ECO:0000256" key="2">
    <source>
        <dbReference type="ARBA" id="ARBA00023186"/>
    </source>
</evidence>
<organism evidence="4 5">
    <name type="scientific">Psychromarinibacter sediminicola</name>
    <dbReference type="NCBI Taxonomy" id="3033385"/>
    <lineage>
        <taxon>Bacteria</taxon>
        <taxon>Pseudomonadati</taxon>
        <taxon>Pseudomonadota</taxon>
        <taxon>Alphaproteobacteria</taxon>
        <taxon>Rhodobacterales</taxon>
        <taxon>Paracoccaceae</taxon>
        <taxon>Psychromarinibacter</taxon>
    </lineage>
</organism>
<evidence type="ECO:0000256" key="1">
    <source>
        <dbReference type="ARBA" id="ARBA00022988"/>
    </source>
</evidence>
<name>A0AAE3NZC5_9RHOB</name>
<protein>
    <recommendedName>
        <fullName evidence="3">Urease accessory protein UreF</fullName>
    </recommendedName>
</protein>
<keyword evidence="5" id="KW-1185">Reference proteome</keyword>
<evidence type="ECO:0000256" key="3">
    <source>
        <dbReference type="HAMAP-Rule" id="MF_01385"/>
    </source>
</evidence>
<dbReference type="GO" id="GO:0016151">
    <property type="term" value="F:nickel cation binding"/>
    <property type="evidence" value="ECO:0007669"/>
    <property type="project" value="UniProtKB-UniRule"/>
</dbReference>
<comment type="function">
    <text evidence="3">Required for maturation of urease via the functional incorporation of the urease nickel metallocenter.</text>
</comment>
<evidence type="ECO:0000313" key="5">
    <source>
        <dbReference type="Proteomes" id="UP001220964"/>
    </source>
</evidence>
<comment type="subcellular location">
    <subcellularLocation>
        <location evidence="3">Cytoplasm</location>
    </subcellularLocation>
</comment>
<keyword evidence="3" id="KW-0963">Cytoplasm</keyword>
<gene>
    <name evidence="3" type="primary">ureF</name>
    <name evidence="4" type="ORF">P1J78_23475</name>
</gene>
<accession>A0AAE3NZC5</accession>
<dbReference type="Proteomes" id="UP001220964">
    <property type="component" value="Unassembled WGS sequence"/>
</dbReference>
<reference evidence="4" key="1">
    <citation type="submission" date="2023-03" db="EMBL/GenBank/DDBJ databases">
        <title>Multiphase analysis and comparison of six strains from genera Psychromarinibacter, Lutimaribacter, and Maritimibacter, including a novel species: Psychromarinibacter sediminicola sp. nov.</title>
        <authorList>
            <person name="Wang Y.-H."/>
            <person name="Ye M.-Q."/>
            <person name="Du Z.-J."/>
        </authorList>
    </citation>
    <scope>NUCLEOTIDE SEQUENCE</scope>
    <source>
        <strain evidence="4">C21-152</strain>
    </source>
</reference>
<keyword evidence="2 3" id="KW-0143">Chaperone</keyword>
<dbReference type="PIRSF" id="PIRSF009467">
    <property type="entry name" value="Ureas_acces_UreF"/>
    <property type="match status" value="1"/>
</dbReference>
<dbReference type="Gene3D" id="1.10.4190.10">
    <property type="entry name" value="Urease accessory protein UreF"/>
    <property type="match status" value="1"/>
</dbReference>
<sequence>MSDLLTLVQWLSPAFPVGSFAYSHGMEQAIAAGDVTSADDLAAWLEDILRLGAGRSDAILLACALRGEAEDRLAAVARALAASRERWEETMAQGRAFAEAITGATGTPMDPLPYPVAVGVAARRLDLPPAQVAAQYLHAVASNLVSAAVRFVPLGQAEGQRVLAGLHATVAEIADQAAKARVDDITAFAPRADLAAMRHETMDVRIFRT</sequence>
<dbReference type="GO" id="GO:0005737">
    <property type="term" value="C:cytoplasm"/>
    <property type="evidence" value="ECO:0007669"/>
    <property type="project" value="UniProtKB-SubCell"/>
</dbReference>
<dbReference type="EMBL" id="JARGYC010000119">
    <property type="protein sequence ID" value="MDF0603690.1"/>
    <property type="molecule type" value="Genomic_DNA"/>
</dbReference>
<dbReference type="HAMAP" id="MF_01385">
    <property type="entry name" value="UreF"/>
    <property type="match status" value="1"/>
</dbReference>
<dbReference type="PANTHER" id="PTHR33620">
    <property type="entry name" value="UREASE ACCESSORY PROTEIN F"/>
    <property type="match status" value="1"/>
</dbReference>
<comment type="subunit">
    <text evidence="3">UreD, UreF and UreG form a complex that acts as a GTP-hydrolysis-dependent molecular chaperone, activating the urease apoprotein by helping to assemble the nickel containing metallocenter of UreC. The UreE protein probably delivers the nickel.</text>
</comment>
<keyword evidence="1 3" id="KW-0996">Nickel insertion</keyword>
<dbReference type="RefSeq" id="WP_275569805.1">
    <property type="nucleotide sequence ID" value="NZ_JARGYC010000119.1"/>
</dbReference>
<dbReference type="Pfam" id="PF01730">
    <property type="entry name" value="UreF"/>
    <property type="match status" value="1"/>
</dbReference>
<dbReference type="PANTHER" id="PTHR33620:SF1">
    <property type="entry name" value="UREASE ACCESSORY PROTEIN F"/>
    <property type="match status" value="1"/>
</dbReference>
<evidence type="ECO:0000313" key="4">
    <source>
        <dbReference type="EMBL" id="MDF0603690.1"/>
    </source>
</evidence>